<comment type="caution">
    <text evidence="2">The sequence shown here is derived from an EMBL/GenBank/DDBJ whole genome shotgun (WGS) entry which is preliminary data.</text>
</comment>
<name>A0AAW7XBU6_9GAMM</name>
<evidence type="ECO:0000313" key="3">
    <source>
        <dbReference type="Proteomes" id="UP001169760"/>
    </source>
</evidence>
<keyword evidence="1" id="KW-0732">Signal</keyword>
<reference evidence="2" key="1">
    <citation type="submission" date="2023-07" db="EMBL/GenBank/DDBJ databases">
        <title>Genome content predicts the carbon catabolic preferences of heterotrophic bacteria.</title>
        <authorList>
            <person name="Gralka M."/>
        </authorList>
    </citation>
    <scope>NUCLEOTIDE SEQUENCE</scope>
    <source>
        <strain evidence="2">I3M17_2</strain>
    </source>
</reference>
<dbReference type="Proteomes" id="UP001169760">
    <property type="component" value="Unassembled WGS sequence"/>
</dbReference>
<feature type="signal peptide" evidence="1">
    <location>
        <begin position="1"/>
        <end position="34"/>
    </location>
</feature>
<dbReference type="EMBL" id="JAUOPB010000014">
    <property type="protein sequence ID" value="MDO6424312.1"/>
    <property type="molecule type" value="Genomic_DNA"/>
</dbReference>
<evidence type="ECO:0000313" key="2">
    <source>
        <dbReference type="EMBL" id="MDO6424312.1"/>
    </source>
</evidence>
<evidence type="ECO:0000256" key="1">
    <source>
        <dbReference type="SAM" id="SignalP"/>
    </source>
</evidence>
<protein>
    <submittedName>
        <fullName evidence="2">Lipase</fullName>
    </submittedName>
</protein>
<sequence>MSYSTMTYFRFIRKIKIPTALALFGALLTLQACAPNKIYRDTYSVCYASATQSCDKQAISIHNQGTDGDFQLGFVEYDDQGQLRDRKQMQTVLDHYYPIAGQDDVILTVFVHGWHHSAAPGDGNVESFKEMLKQISLREAQSSKQDGRPKRRVLGVYVGWRGDTITAPVIQHSTFWGRKAVAHEVGLQGVSEVLLRLEEIVNVKAAIEQENPKPLNSRMVVIGHSFGGAVVYTSLQQILADRYIDSRKSKNYQGNAQGFGDLVVLMNPAFEAMRFATLFDIGQSCTEVGAPCRNYSPDQLPRLAVLTSEADAATRYAFPMGRFWVTPFKTHNTLNRLIDTSQNAKAIEVNEYSADNKTIGHFAPFWTHTLEKLPNENVRSDAFNYRSLGNRWAQLDYGSTLELEEVALTHLDRSHPRNPYLNIYVSEELIDGHNDIWGEEVQHFLQDLIIIATTPER</sequence>
<dbReference type="RefSeq" id="WP_303493678.1">
    <property type="nucleotide sequence ID" value="NZ_JAUOPB010000014.1"/>
</dbReference>
<accession>A0AAW7XBU6</accession>
<organism evidence="2 3">
    <name type="scientific">Saccharophagus degradans</name>
    <dbReference type="NCBI Taxonomy" id="86304"/>
    <lineage>
        <taxon>Bacteria</taxon>
        <taxon>Pseudomonadati</taxon>
        <taxon>Pseudomonadota</taxon>
        <taxon>Gammaproteobacteria</taxon>
        <taxon>Cellvibrionales</taxon>
        <taxon>Cellvibrionaceae</taxon>
        <taxon>Saccharophagus</taxon>
    </lineage>
</organism>
<gene>
    <name evidence="2" type="ORF">Q4521_17640</name>
</gene>
<dbReference type="SUPFAM" id="SSF53474">
    <property type="entry name" value="alpha/beta-Hydrolases"/>
    <property type="match status" value="1"/>
</dbReference>
<feature type="chain" id="PRO_5043543928" evidence="1">
    <location>
        <begin position="35"/>
        <end position="457"/>
    </location>
</feature>
<proteinExistence type="predicted"/>
<dbReference type="InterPro" id="IPR029058">
    <property type="entry name" value="AB_hydrolase_fold"/>
</dbReference>
<dbReference type="AlphaFoldDB" id="A0AAW7XBU6"/>